<dbReference type="AlphaFoldDB" id="A0A060ZQ17"/>
<feature type="region of interest" description="Disordered" evidence="1">
    <location>
        <begin position="122"/>
        <end position="158"/>
    </location>
</feature>
<dbReference type="HOGENOM" id="CLU_1668416_0_0_11"/>
<accession>A0A060ZQ17</accession>
<feature type="compositionally biased region" description="Polar residues" evidence="1">
    <location>
        <begin position="145"/>
        <end position="158"/>
    </location>
</feature>
<protein>
    <submittedName>
        <fullName evidence="2">Uncharacterized protein</fullName>
    </submittedName>
</protein>
<evidence type="ECO:0000313" key="3">
    <source>
        <dbReference type="EMBL" id="MBP2065811.1"/>
    </source>
</evidence>
<dbReference type="Proteomes" id="UP000756710">
    <property type="component" value="Unassembled WGS sequence"/>
</dbReference>
<gene>
    <name evidence="3" type="ORF">J2Z30_006853</name>
    <name evidence="2" type="ORF">SIRAN4873</name>
</gene>
<dbReference type="EMBL" id="JAGGLR010000021">
    <property type="protein sequence ID" value="MBP2065811.1"/>
    <property type="molecule type" value="Genomic_DNA"/>
</dbReference>
<sequence>MDLRGQGHRLTAAGLEELIGVAVLGDQHVGDQAGEAPQQPPVVVIDAVQGDGQHPHLVAAVQQRQEHPYAIGLRMFHRRRAQKSPAGLRIVDPLGLPDHESHARQGSQYQLVVVLEEDRDVPPADPAHFLSDQRRDQLGRHLVSPVQQYAQQPFTESL</sequence>
<proteinExistence type="predicted"/>
<reference evidence="2" key="1">
    <citation type="submission" date="2014-05" db="EMBL/GenBank/DDBJ databases">
        <authorList>
            <person name="Horn Fabian"/>
        </authorList>
    </citation>
    <scope>NUCLEOTIDE SEQUENCE</scope>
</reference>
<name>A0A060ZQ17_9ACTN</name>
<evidence type="ECO:0000313" key="4">
    <source>
        <dbReference type="Proteomes" id="UP000756710"/>
    </source>
</evidence>
<reference evidence="3 4" key="2">
    <citation type="submission" date="2021-03" db="EMBL/GenBank/DDBJ databases">
        <title>Genomic Encyclopedia of Type Strains, Phase IV (KMG-IV): sequencing the most valuable type-strain genomes for metagenomic binning, comparative biology and taxonomic classification.</title>
        <authorList>
            <person name="Goeker M."/>
        </authorList>
    </citation>
    <scope>NUCLEOTIDE SEQUENCE [LARGE SCALE GENOMIC DNA]</scope>
    <source>
        <strain evidence="3 4">DSM 41954</strain>
    </source>
</reference>
<keyword evidence="4" id="KW-1185">Reference proteome</keyword>
<dbReference type="EMBL" id="LK022848">
    <property type="protein sequence ID" value="CDR08190.1"/>
    <property type="molecule type" value="Genomic_DNA"/>
</dbReference>
<evidence type="ECO:0000313" key="2">
    <source>
        <dbReference type="EMBL" id="CDR08190.1"/>
    </source>
</evidence>
<organism evidence="2">
    <name type="scientific">Streptomyces iranensis</name>
    <dbReference type="NCBI Taxonomy" id="576784"/>
    <lineage>
        <taxon>Bacteria</taxon>
        <taxon>Bacillati</taxon>
        <taxon>Actinomycetota</taxon>
        <taxon>Actinomycetes</taxon>
        <taxon>Kitasatosporales</taxon>
        <taxon>Streptomycetaceae</taxon>
        <taxon>Streptomyces</taxon>
        <taxon>Streptomyces violaceusniger group</taxon>
    </lineage>
</organism>
<evidence type="ECO:0000256" key="1">
    <source>
        <dbReference type="SAM" id="MobiDB-lite"/>
    </source>
</evidence>